<evidence type="ECO:0000256" key="1">
    <source>
        <dbReference type="SAM" id="SignalP"/>
    </source>
</evidence>
<keyword evidence="1" id="KW-0732">Signal</keyword>
<evidence type="ECO:0000313" key="2">
    <source>
        <dbReference type="EMBL" id="TBW54475.1"/>
    </source>
</evidence>
<feature type="chain" id="PRO_5046288086" evidence="1">
    <location>
        <begin position="27"/>
        <end position="253"/>
    </location>
</feature>
<name>A0ABY1ZJ37_9GAMM</name>
<dbReference type="InterPro" id="IPR021457">
    <property type="entry name" value="DUF3108"/>
</dbReference>
<keyword evidence="3" id="KW-1185">Reference proteome</keyword>
<accession>A0ABY1ZJ37</accession>
<gene>
    <name evidence="2" type="ORF">EZI54_13755</name>
</gene>
<comment type="caution">
    <text evidence="2">The sequence shown here is derived from an EMBL/GenBank/DDBJ whole genome shotgun (WGS) entry which is preliminary data.</text>
</comment>
<evidence type="ECO:0000313" key="3">
    <source>
        <dbReference type="Proteomes" id="UP000313645"/>
    </source>
</evidence>
<protein>
    <submittedName>
        <fullName evidence="2">DUF3108 domain-containing protein</fullName>
    </submittedName>
</protein>
<proteinExistence type="predicted"/>
<dbReference type="Proteomes" id="UP000313645">
    <property type="component" value="Unassembled WGS sequence"/>
</dbReference>
<dbReference type="RefSeq" id="WP_131482459.1">
    <property type="nucleotide sequence ID" value="NZ_SJDL01000021.1"/>
</dbReference>
<dbReference type="EMBL" id="SJDL01000021">
    <property type="protein sequence ID" value="TBW54475.1"/>
    <property type="molecule type" value="Genomic_DNA"/>
</dbReference>
<sequence>MHALLRLVIFGKLAALFLLAAAPALAAGEPQPGLLPYSATYRATLDKGIPFKGSATRTLTKQDDGSWLYNFQVKSFIADINESSRLNWISGHAQPSIYRYALEGMMIPDRHRAIDFNWAAHQATGNYEGREVDVAFPRGALDPLSFQLQLQQDVRDGEQEMHYKIVDKNRIDEDTFAVLGEETLNGKFGNVNTIKVEKVRAPDSKRKTLMWFAPDWNYLLVRLIQIEPDGTRYEIHLEEATVNGDPIRIQTKS</sequence>
<feature type="signal peptide" evidence="1">
    <location>
        <begin position="1"/>
        <end position="26"/>
    </location>
</feature>
<organism evidence="2 3">
    <name type="scientific">Marinobacter halodurans</name>
    <dbReference type="NCBI Taxonomy" id="2528979"/>
    <lineage>
        <taxon>Bacteria</taxon>
        <taxon>Pseudomonadati</taxon>
        <taxon>Pseudomonadota</taxon>
        <taxon>Gammaproteobacteria</taxon>
        <taxon>Pseudomonadales</taxon>
        <taxon>Marinobacteraceae</taxon>
        <taxon>Marinobacter</taxon>
    </lineage>
</organism>
<reference evidence="2 3" key="1">
    <citation type="submission" date="2019-02" db="EMBL/GenBank/DDBJ databases">
        <title>Marinobacter halodurans sp. nov., a marine bacterium isolated from sea tidal flat.</title>
        <authorList>
            <person name="Yoo Y."/>
            <person name="Lee D.W."/>
            <person name="Kim B.S."/>
            <person name="Kim J.-J."/>
        </authorList>
    </citation>
    <scope>NUCLEOTIDE SEQUENCE [LARGE SCALE GENOMIC DNA]</scope>
    <source>
        <strain evidence="2 3">YJ-S3-2</strain>
    </source>
</reference>
<dbReference type="Pfam" id="PF11306">
    <property type="entry name" value="DUF3108"/>
    <property type="match status" value="1"/>
</dbReference>